<dbReference type="PROSITE" id="PS50290">
    <property type="entry name" value="PI3_4_KINASE_3"/>
    <property type="match status" value="1"/>
</dbReference>
<evidence type="ECO:0000256" key="4">
    <source>
        <dbReference type="ARBA" id="ARBA00022777"/>
    </source>
</evidence>
<feature type="domain" description="PIK helical" evidence="10">
    <location>
        <begin position="131"/>
        <end position="329"/>
    </location>
</feature>
<dbReference type="InterPro" id="IPR036940">
    <property type="entry name" value="PI3/4_kinase_cat_sf"/>
</dbReference>
<evidence type="ECO:0000313" key="11">
    <source>
        <dbReference type="Proteomes" id="UP000694941"/>
    </source>
</evidence>
<evidence type="ECO:0000256" key="7">
    <source>
        <dbReference type="ARBA" id="ARBA00039877"/>
    </source>
</evidence>
<gene>
    <name evidence="12 13" type="primary">LOC106470260</name>
</gene>
<name>A0ABM1TFB3_LIMPO</name>
<evidence type="ECO:0000313" key="13">
    <source>
        <dbReference type="RefSeq" id="XP_022254570.1"/>
    </source>
</evidence>
<dbReference type="PROSITE" id="PS00915">
    <property type="entry name" value="PI3_4_KINASE_1"/>
    <property type="match status" value="1"/>
</dbReference>
<dbReference type="Gene3D" id="3.30.1010.10">
    <property type="entry name" value="Phosphatidylinositol 3-kinase Catalytic Subunit, Chain A, domain 4"/>
    <property type="match status" value="1"/>
</dbReference>
<protein>
    <recommendedName>
        <fullName evidence="7">Phosphatidylinositol 4-kinase beta</fullName>
        <ecNumber evidence="2">2.7.1.67</ecNumber>
    </recommendedName>
</protein>
<dbReference type="Proteomes" id="UP000694941">
    <property type="component" value="Unplaced"/>
</dbReference>
<evidence type="ECO:0000256" key="5">
    <source>
        <dbReference type="ARBA" id="ARBA00036767"/>
    </source>
</evidence>
<feature type="domain" description="PI3K/PI4K catalytic" evidence="9">
    <location>
        <begin position="641"/>
        <end position="908"/>
    </location>
</feature>
<dbReference type="RefSeq" id="XP_022254570.1">
    <property type="nucleotide sequence ID" value="XM_022398862.1"/>
</dbReference>
<evidence type="ECO:0000313" key="12">
    <source>
        <dbReference type="RefSeq" id="XP_022254569.1"/>
    </source>
</evidence>
<dbReference type="Pfam" id="PF21245">
    <property type="entry name" value="PI4KB-PIK1_PIK"/>
    <property type="match status" value="1"/>
</dbReference>
<dbReference type="InterPro" id="IPR016024">
    <property type="entry name" value="ARM-type_fold"/>
</dbReference>
<dbReference type="PROSITE" id="PS51545">
    <property type="entry name" value="PIK_HELICAL"/>
    <property type="match status" value="1"/>
</dbReference>
<dbReference type="Gene3D" id="1.25.40.70">
    <property type="entry name" value="Phosphatidylinositol 3-kinase, accessory domain (PIK)"/>
    <property type="match status" value="1"/>
</dbReference>
<dbReference type="InterPro" id="IPR018936">
    <property type="entry name" value="PI3/4_kinase_CS"/>
</dbReference>
<evidence type="ECO:0000256" key="1">
    <source>
        <dbReference type="ARBA" id="ARBA00004450"/>
    </source>
</evidence>
<dbReference type="SUPFAM" id="SSF48371">
    <property type="entry name" value="ARM repeat"/>
    <property type="match status" value="1"/>
</dbReference>
<keyword evidence="4" id="KW-0418">Kinase</keyword>
<sequence>MDEEHLCEDGHTVKKLWFSFNAQVGVHGTCSPGKFHQCSTHHQNRTLDYRQLQSTIQTHHRNLSLDSVLQKIPETGTRLSTLNKRPLVLNDNLSTDTTFACSPFSQNLVPPDQTSVASDDSGIFNSDDTDRTTPSLSYELRTNSFSQLCLDCPSSQLDAVPMETKPNQTGSVNEIKPEETDQLVIPSTSIGSNSNESPVMLFKNPPPRESWLLRLFESKLFDMSIAITYLFKSKEPGVLSYIGNRIFSFTDKEVDFFLPQLVSLYIHHADIADVVHAYLIHRCKKNADFSLQLVWLLTAYCSDTNAPLCRKSQGVKLKNRVLLEELRANPPTHGRFVSDHTSCVTSPTTTKKTHQRSHSDATGLRPGGNNVGQVSGHLTPKVKWVLGDLSSGQAFNGKCICFDSCKGLCSELKGQRIQCHCQASRLAPENEFVKSLISIGLRLKALPTKELKTQQLQAELSLLNINLPARVWLPIHSSSLSHLVVRVPPQAAVVLNSKDKAPYIIYVEVTEVENMETSPIPSKFVNTLRQTRSEENLLDYCSHQDVSPNSFSVYPNVDNDGECWSLEDDDVSAQLQYLRCHKTRDRDTLSQFSQDSGTSADRDPVFIGAGDIRRRLSEIFNIPKTTFKRDPEDPSAAALKEPWEDKIKRVRESSPYTHLPGWQLLAVIVKCGDDLRQELMAYQILATLQKIWEQERVPLWIRPYHIQVTSSDSGMIEPILNTVSLHQIKKQSKMSLLDYFLQEFGPPTSEAFLSSQKNFVQSCAAYCLLSYLVQVKDRHNGNILLDAEGHIIHIDFGFILSSSPKNLGFENSPFKLTQEFVNVMGGLGSDMFEYFKILMLQGFLAARKHHDKILALVEIMQANAQLPCFRNGASAVKALKERFHIGLTDDHLQLLIDSMVESSMHSLTTKLYDGFQYLTNGIL</sequence>
<feature type="compositionally biased region" description="Polar residues" evidence="8">
    <location>
        <begin position="339"/>
        <end position="350"/>
    </location>
</feature>
<evidence type="ECO:0000256" key="6">
    <source>
        <dbReference type="ARBA" id="ARBA00037860"/>
    </source>
</evidence>
<evidence type="ECO:0000259" key="9">
    <source>
        <dbReference type="PROSITE" id="PS50290"/>
    </source>
</evidence>
<evidence type="ECO:0000256" key="3">
    <source>
        <dbReference type="ARBA" id="ARBA00022679"/>
    </source>
</evidence>
<dbReference type="InterPro" id="IPR042236">
    <property type="entry name" value="PI3K_accessory_sf"/>
</dbReference>
<comment type="subcellular location">
    <subcellularLocation>
        <location evidence="1">Mitochondrion outer membrane</location>
        <topology evidence="1">Peripheral membrane protein</topology>
    </subcellularLocation>
    <subcellularLocation>
        <location evidence="6">Rough endoplasmic reticulum membrane</location>
        <topology evidence="6">Peripheral membrane protein</topology>
    </subcellularLocation>
</comment>
<dbReference type="InterPro" id="IPR011009">
    <property type="entry name" value="Kinase-like_dom_sf"/>
</dbReference>
<dbReference type="InterPro" id="IPR057754">
    <property type="entry name" value="PI4-kinase_beta/PIK1_cat"/>
</dbReference>
<keyword evidence="3" id="KW-0808">Transferase</keyword>
<evidence type="ECO:0000256" key="2">
    <source>
        <dbReference type="ARBA" id="ARBA00012169"/>
    </source>
</evidence>
<dbReference type="Gene3D" id="1.10.1070.11">
    <property type="entry name" value="Phosphatidylinositol 3-/4-kinase, catalytic domain"/>
    <property type="match status" value="1"/>
</dbReference>
<dbReference type="InterPro" id="IPR001263">
    <property type="entry name" value="PI3K_accessory_dom"/>
</dbReference>
<dbReference type="Pfam" id="PF00454">
    <property type="entry name" value="PI3_PI4_kinase"/>
    <property type="match status" value="1"/>
</dbReference>
<feature type="region of interest" description="Disordered" evidence="8">
    <location>
        <begin position="112"/>
        <end position="132"/>
    </location>
</feature>
<dbReference type="GeneID" id="106470260"/>
<dbReference type="PANTHER" id="PTHR10048">
    <property type="entry name" value="PHOSPHATIDYLINOSITOL KINASE"/>
    <property type="match status" value="1"/>
</dbReference>
<dbReference type="RefSeq" id="XP_022254569.1">
    <property type="nucleotide sequence ID" value="XM_022398861.1"/>
</dbReference>
<dbReference type="PROSITE" id="PS00916">
    <property type="entry name" value="PI3_4_KINASE_2"/>
    <property type="match status" value="1"/>
</dbReference>
<dbReference type="CDD" id="cd05168">
    <property type="entry name" value="PI4Kc_III_beta"/>
    <property type="match status" value="1"/>
</dbReference>
<evidence type="ECO:0000256" key="8">
    <source>
        <dbReference type="SAM" id="MobiDB-lite"/>
    </source>
</evidence>
<dbReference type="EC" id="2.7.1.67" evidence="2"/>
<reference evidence="12 13" key="1">
    <citation type="submission" date="2025-05" db="UniProtKB">
        <authorList>
            <consortium name="RefSeq"/>
        </authorList>
    </citation>
    <scope>IDENTIFICATION</scope>
    <source>
        <tissue evidence="12 13">Muscle</tissue>
    </source>
</reference>
<dbReference type="InterPro" id="IPR015433">
    <property type="entry name" value="PI3/4_kinase"/>
</dbReference>
<evidence type="ECO:0000259" key="10">
    <source>
        <dbReference type="PROSITE" id="PS51545"/>
    </source>
</evidence>
<keyword evidence="11" id="KW-1185">Reference proteome</keyword>
<dbReference type="InterPro" id="IPR049160">
    <property type="entry name" value="PI4KB-PIK1_PIK"/>
</dbReference>
<dbReference type="PANTHER" id="PTHR10048:SF22">
    <property type="entry name" value="PHOSPHATIDYLINOSITOL 4-KINASE BETA"/>
    <property type="match status" value="1"/>
</dbReference>
<feature type="region of interest" description="Disordered" evidence="8">
    <location>
        <begin position="339"/>
        <end position="371"/>
    </location>
</feature>
<dbReference type="InterPro" id="IPR000403">
    <property type="entry name" value="PI3/4_kinase_cat_dom"/>
</dbReference>
<proteinExistence type="predicted"/>
<dbReference type="SUPFAM" id="SSF56112">
    <property type="entry name" value="Protein kinase-like (PK-like)"/>
    <property type="match status" value="1"/>
</dbReference>
<dbReference type="SMART" id="SM00146">
    <property type="entry name" value="PI3Kc"/>
    <property type="match status" value="1"/>
</dbReference>
<organism evidence="11 12">
    <name type="scientific">Limulus polyphemus</name>
    <name type="common">Atlantic horseshoe crab</name>
    <dbReference type="NCBI Taxonomy" id="6850"/>
    <lineage>
        <taxon>Eukaryota</taxon>
        <taxon>Metazoa</taxon>
        <taxon>Ecdysozoa</taxon>
        <taxon>Arthropoda</taxon>
        <taxon>Chelicerata</taxon>
        <taxon>Merostomata</taxon>
        <taxon>Xiphosura</taxon>
        <taxon>Limulidae</taxon>
        <taxon>Limulus</taxon>
    </lineage>
</organism>
<comment type="catalytic activity">
    <reaction evidence="5">
        <text>a 1,2-diacyl-sn-glycero-3-phospho-(1D-myo-inositol) + ATP = a 1,2-diacyl-sn-glycero-3-phospho-(1D-myo-inositol 4-phosphate) + ADP + H(+)</text>
        <dbReference type="Rhea" id="RHEA:19877"/>
        <dbReference type="ChEBI" id="CHEBI:15378"/>
        <dbReference type="ChEBI" id="CHEBI:30616"/>
        <dbReference type="ChEBI" id="CHEBI:57880"/>
        <dbReference type="ChEBI" id="CHEBI:58178"/>
        <dbReference type="ChEBI" id="CHEBI:456216"/>
        <dbReference type="EC" id="2.7.1.67"/>
    </reaction>
    <physiologicalReaction direction="left-to-right" evidence="5">
        <dbReference type="Rhea" id="RHEA:19878"/>
    </physiologicalReaction>
</comment>
<accession>A0ABM1TFB3</accession>